<evidence type="ECO:0000313" key="1">
    <source>
        <dbReference type="EMBL" id="MEU3785220.1"/>
    </source>
</evidence>
<sequence length="43" mass="4532">MTFRRFMVGLSCGVVAWAGTAFIPVVGPWAPVLGLAVALVLWA</sequence>
<keyword evidence="2" id="KW-1185">Reference proteome</keyword>
<reference evidence="1 2" key="1">
    <citation type="submission" date="2024-06" db="EMBL/GenBank/DDBJ databases">
        <title>The Natural Products Discovery Center: Release of the First 8490 Sequenced Strains for Exploring Actinobacteria Biosynthetic Diversity.</title>
        <authorList>
            <person name="Kalkreuter E."/>
            <person name="Kautsar S.A."/>
            <person name="Yang D."/>
            <person name="Bader C.D."/>
            <person name="Teijaro C.N."/>
            <person name="Fluegel L."/>
            <person name="Davis C.M."/>
            <person name="Simpson J.R."/>
            <person name="Lauterbach L."/>
            <person name="Steele A.D."/>
            <person name="Gui C."/>
            <person name="Meng S."/>
            <person name="Li G."/>
            <person name="Viehrig K."/>
            <person name="Ye F."/>
            <person name="Su P."/>
            <person name="Kiefer A.F."/>
            <person name="Nichols A."/>
            <person name="Cepeda A.J."/>
            <person name="Yan W."/>
            <person name="Fan B."/>
            <person name="Jiang Y."/>
            <person name="Adhikari A."/>
            <person name="Zheng C.-J."/>
            <person name="Schuster L."/>
            <person name="Cowan T.M."/>
            <person name="Smanski M.J."/>
            <person name="Chevrette M.G."/>
            <person name="De Carvalho L.P.S."/>
            <person name="Shen B."/>
        </authorList>
    </citation>
    <scope>NUCLEOTIDE SEQUENCE [LARGE SCALE GENOMIC DNA]</scope>
    <source>
        <strain evidence="1 2">NPDC033843</strain>
    </source>
</reference>
<organism evidence="1 2">
    <name type="scientific">Streptomyces sp. 900129855</name>
    <dbReference type="NCBI Taxonomy" id="3155129"/>
    <lineage>
        <taxon>Bacteria</taxon>
        <taxon>Bacillati</taxon>
        <taxon>Actinomycetota</taxon>
        <taxon>Actinomycetes</taxon>
        <taxon>Kitasatosporales</taxon>
        <taxon>Streptomycetaceae</taxon>
        <taxon>Streptomyces</taxon>
    </lineage>
</organism>
<comment type="caution">
    <text evidence="1">The sequence shown here is derived from an EMBL/GenBank/DDBJ whole genome shotgun (WGS) entry which is preliminary data.</text>
</comment>
<gene>
    <name evidence="1" type="ORF">AB0E89_32585</name>
</gene>
<dbReference type="RefSeq" id="WP_361706772.1">
    <property type="nucleotide sequence ID" value="NZ_JBEZVE010000019.1"/>
</dbReference>
<name>A0ABV2ZT54_9ACTN</name>
<dbReference type="Proteomes" id="UP001550739">
    <property type="component" value="Unassembled WGS sequence"/>
</dbReference>
<dbReference type="EMBL" id="JBEZVE010000019">
    <property type="protein sequence ID" value="MEU3785220.1"/>
    <property type="molecule type" value="Genomic_DNA"/>
</dbReference>
<evidence type="ECO:0000313" key="2">
    <source>
        <dbReference type="Proteomes" id="UP001550739"/>
    </source>
</evidence>
<proteinExistence type="predicted"/>
<protein>
    <submittedName>
        <fullName evidence="1">Uncharacterized protein</fullName>
    </submittedName>
</protein>
<accession>A0ABV2ZT54</accession>